<evidence type="ECO:0000313" key="14">
    <source>
        <dbReference type="Proteomes" id="UP000175684"/>
    </source>
</evidence>
<accession>A0A076JGA3</accession>
<evidence type="ECO:0000259" key="7">
    <source>
        <dbReference type="Pfam" id="PF00482"/>
    </source>
</evidence>
<reference evidence="10 14" key="1">
    <citation type="submission" date="2016-07" db="EMBL/GenBank/DDBJ databases">
        <title>Draft Genome Sequence of Bifidobacterium adolescentis strain Km 4.</title>
        <authorList>
            <person name="Danilenko V.N."/>
        </authorList>
    </citation>
    <scope>NUCLEOTIDE SEQUENCE [LARGE SCALE GENOMIC DNA]</scope>
    <source>
        <strain evidence="10 14">Km 4</strain>
    </source>
</reference>
<evidence type="ECO:0000256" key="6">
    <source>
        <dbReference type="SAM" id="Phobius"/>
    </source>
</evidence>
<dbReference type="EMBL" id="QRLP01000001">
    <property type="protein sequence ID" value="RHJ19873.1"/>
    <property type="molecule type" value="Genomic_DNA"/>
</dbReference>
<evidence type="ECO:0000256" key="1">
    <source>
        <dbReference type="ARBA" id="ARBA00004651"/>
    </source>
</evidence>
<dbReference type="eggNOG" id="COG2064">
    <property type="taxonomic scope" value="Bacteria"/>
</dbReference>
<dbReference type="Proteomes" id="UP000175684">
    <property type="component" value="Unassembled WGS sequence"/>
</dbReference>
<dbReference type="EMBL" id="QRNG01000007">
    <property type="protein sequence ID" value="RHK25981.1"/>
    <property type="molecule type" value="Genomic_DNA"/>
</dbReference>
<dbReference type="Proteomes" id="UP000284589">
    <property type="component" value="Unassembled WGS sequence"/>
</dbReference>
<dbReference type="GO" id="GO:0005886">
    <property type="term" value="C:plasma membrane"/>
    <property type="evidence" value="ECO:0007669"/>
    <property type="project" value="UniProtKB-SubCell"/>
</dbReference>
<evidence type="ECO:0000313" key="16">
    <source>
        <dbReference type="Proteomes" id="UP000284589"/>
    </source>
</evidence>
<dbReference type="Proteomes" id="UP000285262">
    <property type="component" value="Unassembled WGS sequence"/>
</dbReference>
<feature type="domain" description="Type II secretion system protein GspF" evidence="7">
    <location>
        <begin position="45"/>
        <end position="164"/>
    </location>
</feature>
<evidence type="ECO:0000313" key="9">
    <source>
        <dbReference type="EMBL" id="KAB6031787.1"/>
    </source>
</evidence>
<feature type="transmembrane region" description="Helical" evidence="6">
    <location>
        <begin position="147"/>
        <end position="169"/>
    </location>
</feature>
<reference evidence="9 19" key="4">
    <citation type="journal article" date="2019" name="Nat. Med.">
        <title>A library of human gut bacterial isolates paired with longitudinal multiomics data enables mechanistic microbiome research.</title>
        <authorList>
            <person name="Poyet M."/>
            <person name="Groussin M."/>
            <person name="Gibbons S.M."/>
            <person name="Avila-Pacheco J."/>
            <person name="Jiang X."/>
            <person name="Kearney S.M."/>
            <person name="Perrotta A.R."/>
            <person name="Berdy B."/>
            <person name="Zhao S."/>
            <person name="Lieberman T.D."/>
            <person name="Swanson P.K."/>
            <person name="Smith M."/>
            <person name="Roesemann S."/>
            <person name="Alexander J.E."/>
            <person name="Rich S.A."/>
            <person name="Livny J."/>
            <person name="Vlamakis H."/>
            <person name="Clish C."/>
            <person name="Bullock K."/>
            <person name="Deik A."/>
            <person name="Scott J."/>
            <person name="Pierce K.A."/>
            <person name="Xavier R.J."/>
            <person name="Alm E.J."/>
        </authorList>
    </citation>
    <scope>NUCLEOTIDE SEQUENCE [LARGE SCALE GENOMIC DNA]</scope>
    <source>
        <strain evidence="9 19">BIOML-A26</strain>
    </source>
</reference>
<name>A0A076JGA3_BIFAD</name>
<dbReference type="Proteomes" id="UP000241454">
    <property type="component" value="Chromosome"/>
</dbReference>
<protein>
    <submittedName>
        <fullName evidence="9">Pilus assembly protein</fullName>
    </submittedName>
</protein>
<organism evidence="9 19">
    <name type="scientific">Bifidobacterium adolescentis</name>
    <dbReference type="NCBI Taxonomy" id="1680"/>
    <lineage>
        <taxon>Bacteria</taxon>
        <taxon>Bacillati</taxon>
        <taxon>Actinomycetota</taxon>
        <taxon>Actinomycetes</taxon>
        <taxon>Bifidobacteriales</taxon>
        <taxon>Bifidobacteriaceae</taxon>
        <taxon>Bifidobacterium</taxon>
    </lineage>
</organism>
<reference evidence="11 18" key="5">
    <citation type="submission" date="2019-12" db="EMBL/GenBank/DDBJ databases">
        <title>Draft Genome Sequence of Bifidobacterium adolescentis ZJ2.</title>
        <authorList>
            <person name="Jin Z."/>
        </authorList>
    </citation>
    <scope>NUCLEOTIDE SEQUENCE [LARGE SCALE GENOMIC DNA]</scope>
    <source>
        <strain evidence="11 18">ZJ2</strain>
    </source>
</reference>
<evidence type="ECO:0000313" key="15">
    <source>
        <dbReference type="Proteomes" id="UP000241454"/>
    </source>
</evidence>
<evidence type="ECO:0000313" key="11">
    <source>
        <dbReference type="EMBL" id="QHB61929.1"/>
    </source>
</evidence>
<dbReference type="PATRIC" id="fig|1680.7.peg.269"/>
<dbReference type="EMBL" id="CP028341">
    <property type="protein sequence ID" value="AVT44607.1"/>
    <property type="molecule type" value="Genomic_DNA"/>
</dbReference>
<dbReference type="EMBL" id="WDFR01000001">
    <property type="protein sequence ID" value="KAB6031787.1"/>
    <property type="molecule type" value="Genomic_DNA"/>
</dbReference>
<evidence type="ECO:0000256" key="4">
    <source>
        <dbReference type="ARBA" id="ARBA00022989"/>
    </source>
</evidence>
<keyword evidence="2" id="KW-1003">Cell membrane</keyword>
<gene>
    <name evidence="10" type="ORF">BBK15_02250</name>
    <name evidence="8" type="ORF">C8077_00755</name>
    <name evidence="13" type="ORF">DW072_05395</name>
    <name evidence="12" type="ORF">DW139_00395</name>
    <name evidence="11" type="ORF">F3K97_00710</name>
    <name evidence="9" type="ORF">GA542_00880</name>
</gene>
<dbReference type="PANTHER" id="PTHR35007">
    <property type="entry name" value="INTEGRAL MEMBRANE PROTEIN-RELATED"/>
    <property type="match status" value="1"/>
</dbReference>
<reference evidence="8 15" key="2">
    <citation type="submission" date="2018-03" db="EMBL/GenBank/DDBJ databases">
        <authorList>
            <person name="Keele B.F."/>
        </authorList>
    </citation>
    <scope>NUCLEOTIDE SEQUENCE [LARGE SCALE GENOMIC DNA]</scope>
    <source>
        <strain evidence="8 15">1-11</strain>
    </source>
</reference>
<evidence type="ECO:0000313" key="17">
    <source>
        <dbReference type="Proteomes" id="UP000285262"/>
    </source>
</evidence>
<evidence type="ECO:0000313" key="12">
    <source>
        <dbReference type="EMBL" id="RHJ19873.1"/>
    </source>
</evidence>
<evidence type="ECO:0000256" key="5">
    <source>
        <dbReference type="ARBA" id="ARBA00023136"/>
    </source>
</evidence>
<reference evidence="16 17" key="3">
    <citation type="submission" date="2018-08" db="EMBL/GenBank/DDBJ databases">
        <title>A genome reference for cultivated species of the human gut microbiota.</title>
        <authorList>
            <person name="Zou Y."/>
            <person name="Xue W."/>
            <person name="Luo G."/>
        </authorList>
    </citation>
    <scope>NUCLEOTIDE SEQUENCE [LARGE SCALE GENOMIC DNA]</scope>
    <source>
        <strain evidence="13 17">AF45-19</strain>
        <strain evidence="12 16">AM12-20</strain>
    </source>
</reference>
<evidence type="ECO:0000256" key="3">
    <source>
        <dbReference type="ARBA" id="ARBA00022692"/>
    </source>
</evidence>
<dbReference type="Pfam" id="PF00482">
    <property type="entry name" value="T2SSF"/>
    <property type="match status" value="1"/>
</dbReference>
<dbReference type="EMBL" id="MAXD01000001">
    <property type="protein sequence ID" value="OFA36120.1"/>
    <property type="molecule type" value="Genomic_DNA"/>
</dbReference>
<sequence>MSLAWPMLAAVGAAGATWLYEWSPARNPPDSGAVRSCDLPLPLILEMLSVAIRQGASIPRALIAVGNIVEGEFGGGLRSAGERLNSGMPWNEAWPDDDDCAVVRDAFSSSWSSGSSPVNRLATAIEQLDWDERSRIEQSAAKLSIRLLLPTGLCMLPAFVAIGVIPAVMSFL</sequence>
<proteinExistence type="predicted"/>
<evidence type="ECO:0000313" key="18">
    <source>
        <dbReference type="Proteomes" id="UP000464884"/>
    </source>
</evidence>
<keyword evidence="5 6" id="KW-0472">Membrane</keyword>
<dbReference type="AlphaFoldDB" id="A0A076JGA3"/>
<evidence type="ECO:0000256" key="2">
    <source>
        <dbReference type="ARBA" id="ARBA00022475"/>
    </source>
</evidence>
<keyword evidence="4 6" id="KW-1133">Transmembrane helix</keyword>
<comment type="subcellular location">
    <subcellularLocation>
        <location evidence="1">Cell membrane</location>
        <topology evidence="1">Multi-pass membrane protein</topology>
    </subcellularLocation>
</comment>
<evidence type="ECO:0000313" key="13">
    <source>
        <dbReference type="EMBL" id="RHK25981.1"/>
    </source>
</evidence>
<dbReference type="RefSeq" id="WP_033499557.1">
    <property type="nucleotide sequence ID" value="NZ_BPPZ01000003.1"/>
</dbReference>
<dbReference type="Proteomes" id="UP000470926">
    <property type="component" value="Unassembled WGS sequence"/>
</dbReference>
<evidence type="ECO:0000313" key="19">
    <source>
        <dbReference type="Proteomes" id="UP000470926"/>
    </source>
</evidence>
<dbReference type="InterPro" id="IPR018076">
    <property type="entry name" value="T2SS_GspF_dom"/>
</dbReference>
<dbReference type="Proteomes" id="UP000464884">
    <property type="component" value="Chromosome"/>
</dbReference>
<dbReference type="KEGG" id="badl:BADO_0141"/>
<evidence type="ECO:0000313" key="10">
    <source>
        <dbReference type="EMBL" id="OFA36120.1"/>
    </source>
</evidence>
<evidence type="ECO:0000313" key="8">
    <source>
        <dbReference type="EMBL" id="AVT44607.1"/>
    </source>
</evidence>
<dbReference type="PANTHER" id="PTHR35007:SF3">
    <property type="entry name" value="POSSIBLE CONSERVED ALANINE RICH MEMBRANE PROTEIN"/>
    <property type="match status" value="1"/>
</dbReference>
<dbReference type="OrthoDB" id="3267562at2"/>
<keyword evidence="3 6" id="KW-0812">Transmembrane</keyword>
<dbReference type="EMBL" id="CP047129">
    <property type="protein sequence ID" value="QHB61929.1"/>
    <property type="molecule type" value="Genomic_DNA"/>
</dbReference>